<dbReference type="InterPro" id="IPR006311">
    <property type="entry name" value="TAT_signal"/>
</dbReference>
<protein>
    <submittedName>
        <fullName evidence="4">Calcineurin-like phosphoesterase</fullName>
    </submittedName>
</protein>
<dbReference type="Pfam" id="PF00149">
    <property type="entry name" value="Metallophos"/>
    <property type="match status" value="1"/>
</dbReference>
<feature type="domain" description="Calcineurin-like phosphoesterase C-terminal" evidence="2">
    <location>
        <begin position="471"/>
        <end position="656"/>
    </location>
</feature>
<sequence length="671" mass="75337">MKKKEQYNRRVFIRTTLVTGLGLTLNLYSCTKASAIPENKPGEPEPENEDNTLRITGVLLSARIESSKGGEYTIQGMGFKTGDQLYFESLNKPGVMGKFTVASKSASADHIVFVFPTDLPSDSYRISIKRGAQSFLLGSTIVNLFFNANIPDKTGMTVKGVVYANGVGVANVVVSDGFEVTMTDAAGIYYLPSSKKGKYVFISIPGNYEVDSNVNAPQFFQRLSQPANIVEIKDFELKAVNNEKHVVMVLGDMHLAKRTDDLNQFQKGFLPDVNQSIQNYKNAGNKVYALTLGDMTWDGYWYTNNYALPQYIVEMNKINAMVFNTMGNHDNDPKFYEDWGAEDKFRDVLGPTYYSFNIGKVHYIVLDNIEYINAGDARNYNTKIVADQIEWLKKDLATITDKDTPIVIAMHAHLHTNPILNTSGAETTGYRISNAQDFVNTLNGFNTVHVLTGHTHINYNVETAATPHIMEHNTAAICATWWWTGNAGYAGNHICKDGAPGGYGIWAIDGRDLKWGYKSIGEHADYQFRAYDLNQVHLTKDKYAPNFKPTSDLKWQSYAAEYANPNNNNEVLINVWNYDKNWKVEVSENGQPLTVSRVRMRDPLHIVSYSAQRLNRNATPTEDFVSTLTAHMFKVKASSPTSTLLIKVTDRFGKVYQETMVRPKAFGYLMK</sequence>
<dbReference type="Gene3D" id="3.60.21.10">
    <property type="match status" value="1"/>
</dbReference>
<dbReference type="InterPro" id="IPR029052">
    <property type="entry name" value="Metallo-depent_PP-like"/>
</dbReference>
<evidence type="ECO:0000259" key="2">
    <source>
        <dbReference type="Pfam" id="PF16370"/>
    </source>
</evidence>
<dbReference type="AlphaFoldDB" id="A0A654CYC5"/>
<dbReference type="SUPFAM" id="SSF56300">
    <property type="entry name" value="Metallo-dependent phosphatases"/>
    <property type="match status" value="1"/>
</dbReference>
<dbReference type="InterPro" id="IPR032288">
    <property type="entry name" value="Metallophos_C"/>
</dbReference>
<gene>
    <name evidence="4" type="ORF">SPHINGO8BC_51289</name>
</gene>
<dbReference type="RefSeq" id="WP_115047625.1">
    <property type="nucleotide sequence ID" value="NZ_CP068086.1"/>
</dbReference>
<feature type="domain" description="Calcineurin-like phosphoesterase" evidence="1">
    <location>
        <begin position="247"/>
        <end position="457"/>
    </location>
</feature>
<dbReference type="Proteomes" id="UP000432350">
    <property type="component" value="Unassembled WGS sequence"/>
</dbReference>
<reference evidence="4 5" key="1">
    <citation type="submission" date="2019-10" db="EMBL/GenBank/DDBJ databases">
        <authorList>
            <person name="Karimi E."/>
        </authorList>
    </citation>
    <scope>NUCLEOTIDE SEQUENCE [LARGE SCALE GENOMIC DNA]</scope>
    <source>
        <strain evidence="4">Sphingobacterium sp. 8BC</strain>
    </source>
</reference>
<evidence type="ECO:0000313" key="5">
    <source>
        <dbReference type="Proteomes" id="UP000432350"/>
    </source>
</evidence>
<dbReference type="Pfam" id="PF16371">
    <property type="entry name" value="MetallophosN"/>
    <property type="match status" value="1"/>
</dbReference>
<organism evidence="4 5">
    <name type="scientific">Sphingobacterium multivorum</name>
    <dbReference type="NCBI Taxonomy" id="28454"/>
    <lineage>
        <taxon>Bacteria</taxon>
        <taxon>Pseudomonadati</taxon>
        <taxon>Bacteroidota</taxon>
        <taxon>Sphingobacteriia</taxon>
        <taxon>Sphingobacteriales</taxon>
        <taxon>Sphingobacteriaceae</taxon>
        <taxon>Sphingobacterium</taxon>
    </lineage>
</organism>
<accession>A0A654CYC5</accession>
<evidence type="ECO:0000259" key="3">
    <source>
        <dbReference type="Pfam" id="PF16371"/>
    </source>
</evidence>
<dbReference type="Pfam" id="PF16370">
    <property type="entry name" value="MetallophosC"/>
    <property type="match status" value="1"/>
</dbReference>
<evidence type="ECO:0000313" key="4">
    <source>
        <dbReference type="EMBL" id="VXC97655.1"/>
    </source>
</evidence>
<proteinExistence type="predicted"/>
<dbReference type="InterPro" id="IPR051918">
    <property type="entry name" value="STPP_CPPED1"/>
</dbReference>
<dbReference type="PANTHER" id="PTHR43143:SF1">
    <property type="entry name" value="SERINE_THREONINE-PROTEIN PHOSPHATASE CPPED1"/>
    <property type="match status" value="1"/>
</dbReference>
<evidence type="ECO:0000259" key="1">
    <source>
        <dbReference type="Pfam" id="PF00149"/>
    </source>
</evidence>
<dbReference type="EMBL" id="CABWMV010000024">
    <property type="protein sequence ID" value="VXC97655.1"/>
    <property type="molecule type" value="Genomic_DNA"/>
</dbReference>
<dbReference type="InterPro" id="IPR004843">
    <property type="entry name" value="Calcineurin-like_PHP"/>
</dbReference>
<dbReference type="PANTHER" id="PTHR43143">
    <property type="entry name" value="METALLOPHOSPHOESTERASE, CALCINEURIN SUPERFAMILY"/>
    <property type="match status" value="1"/>
</dbReference>
<dbReference type="Gene3D" id="2.60.40.3920">
    <property type="match status" value="1"/>
</dbReference>
<feature type="domain" description="Calcineurin-like phosphoesterase N-terminal" evidence="3">
    <location>
        <begin position="160"/>
        <end position="237"/>
    </location>
</feature>
<name>A0A654CYC5_SPHMU</name>
<dbReference type="GO" id="GO:0016787">
    <property type="term" value="F:hydrolase activity"/>
    <property type="evidence" value="ECO:0007669"/>
    <property type="project" value="InterPro"/>
</dbReference>
<dbReference type="PROSITE" id="PS51318">
    <property type="entry name" value="TAT"/>
    <property type="match status" value="1"/>
</dbReference>
<dbReference type="InterPro" id="IPR032285">
    <property type="entry name" value="Metallophos_N"/>
</dbReference>